<organism evidence="2 3">
    <name type="scientific">Marinobacter daqiaonensis</name>
    <dbReference type="NCBI Taxonomy" id="650891"/>
    <lineage>
        <taxon>Bacteria</taxon>
        <taxon>Pseudomonadati</taxon>
        <taxon>Pseudomonadota</taxon>
        <taxon>Gammaproteobacteria</taxon>
        <taxon>Pseudomonadales</taxon>
        <taxon>Marinobacteraceae</taxon>
        <taxon>Marinobacter</taxon>
    </lineage>
</organism>
<keyword evidence="3" id="KW-1185">Reference proteome</keyword>
<name>A0A1I6HSN6_9GAMM</name>
<evidence type="ECO:0000256" key="1">
    <source>
        <dbReference type="SAM" id="Phobius"/>
    </source>
</evidence>
<feature type="transmembrane region" description="Helical" evidence="1">
    <location>
        <begin position="6"/>
        <end position="24"/>
    </location>
</feature>
<evidence type="ECO:0000313" key="3">
    <source>
        <dbReference type="Proteomes" id="UP000198644"/>
    </source>
</evidence>
<reference evidence="2 3" key="1">
    <citation type="submission" date="2016-10" db="EMBL/GenBank/DDBJ databases">
        <authorList>
            <person name="de Groot N.N."/>
        </authorList>
    </citation>
    <scope>NUCLEOTIDE SEQUENCE [LARGE SCALE GENOMIC DNA]</scope>
    <source>
        <strain evidence="2 3">CGMCC 1.9167</strain>
    </source>
</reference>
<evidence type="ECO:0000313" key="2">
    <source>
        <dbReference type="EMBL" id="SFR57481.1"/>
    </source>
</evidence>
<dbReference type="Proteomes" id="UP000198644">
    <property type="component" value="Unassembled WGS sequence"/>
</dbReference>
<dbReference type="AlphaFoldDB" id="A0A1I6HSN6"/>
<keyword evidence="1" id="KW-1133">Transmembrane helix</keyword>
<keyword evidence="1" id="KW-0472">Membrane</keyword>
<sequence>MDAIVPILVILILVVGLDWILGAFSRTKRDDGSIEDTVKSPRETQTRVPANELLRNPQTVSADYENFNEKELEESAVVLLNGVTFSVSTEDFRSHSCLARTMEKPLPFYMTLINGTSLTDLKRQLEEWRKKRLRFASLPLPESDQRAIHLVIDGEILERVRPRLNERVLSHFLSLGRSCLIERLEVVAEPENLLRAFVDLNTKRSVREVYHESVERSRVWDIDLASSLDDSDVSTLWAGVNGQGTYIVRNPRFLDKKSDECSYRLIVELTENTATVREISLKEWASTAYKSFKQLSHGDAIRGYCLQLYEKHRQEIWEQVKAWFIHRNADLCQEIGFPIFIDKEFKTLYDETVSSHMRQVFARDNSSLLNIEREMTRSYGILVDSCRSAGRRPTSFSTFCLQQVGLVLMRTREDEEIEEWESETLAERLKEFGQFDEAELLRCPYDDQPLNRF</sequence>
<keyword evidence="1" id="KW-0812">Transmembrane</keyword>
<proteinExistence type="predicted"/>
<accession>A0A1I6HSN6</accession>
<protein>
    <submittedName>
        <fullName evidence="2">Uncharacterized protein</fullName>
    </submittedName>
</protein>
<dbReference type="EMBL" id="FOYW01000001">
    <property type="protein sequence ID" value="SFR57481.1"/>
    <property type="molecule type" value="Genomic_DNA"/>
</dbReference>
<gene>
    <name evidence="2" type="ORF">SAMN05216203_1505</name>
</gene>
<dbReference type="RefSeq" id="WP_092010312.1">
    <property type="nucleotide sequence ID" value="NZ_FOYW01000001.1"/>
</dbReference>